<evidence type="ECO:0000256" key="1">
    <source>
        <dbReference type="ARBA" id="ARBA00022729"/>
    </source>
</evidence>
<reference evidence="4 5" key="1">
    <citation type="submission" date="2017-07" db="EMBL/GenBank/DDBJ databases">
        <authorList>
            <person name="Sun Z.S."/>
            <person name="Albrecht U."/>
            <person name="Echele G."/>
            <person name="Lee C.C."/>
        </authorList>
    </citation>
    <scope>NUCLEOTIDE SEQUENCE [LARGE SCALE GENOMIC DNA]</scope>
    <source>
        <strain evidence="4 5">CGMCC 1.12672</strain>
    </source>
</reference>
<feature type="signal peptide" evidence="2">
    <location>
        <begin position="1"/>
        <end position="20"/>
    </location>
</feature>
<protein>
    <submittedName>
        <fullName evidence="4">Peptidase family M23</fullName>
    </submittedName>
</protein>
<evidence type="ECO:0000256" key="2">
    <source>
        <dbReference type="SAM" id="SignalP"/>
    </source>
</evidence>
<dbReference type="Gene3D" id="2.70.70.10">
    <property type="entry name" value="Glucose Permease (Domain IIA)"/>
    <property type="match status" value="1"/>
</dbReference>
<name>A0A285QB59_9SPHN</name>
<sequence length="190" mass="19977">MWSMRIAVALLLVLPTAVPANEAPRVSSGFGARSDPFHGRRAVHQGLDLPGRAGAPVLAAAPGVVRFAGRRGGYGNLVELAHPDGSATRYAHLSAIEVRPGDSVAQGQVIARIGSTGRSTGNHLHFEYRLAGAAVDPTPYFQAGSTMTFARRRAPDMLEQPHRSQFAALRDAAEANAGLPSGIDVARARP</sequence>
<evidence type="ECO:0000259" key="3">
    <source>
        <dbReference type="Pfam" id="PF01551"/>
    </source>
</evidence>
<dbReference type="InterPro" id="IPR050570">
    <property type="entry name" value="Cell_wall_metabolism_enzyme"/>
</dbReference>
<dbReference type="AlphaFoldDB" id="A0A285QB59"/>
<dbReference type="InterPro" id="IPR016047">
    <property type="entry name" value="M23ase_b-sheet_dom"/>
</dbReference>
<dbReference type="GO" id="GO:0004222">
    <property type="term" value="F:metalloendopeptidase activity"/>
    <property type="evidence" value="ECO:0007669"/>
    <property type="project" value="TreeGrafter"/>
</dbReference>
<keyword evidence="5" id="KW-1185">Reference proteome</keyword>
<feature type="chain" id="PRO_5013171203" evidence="2">
    <location>
        <begin position="21"/>
        <end position="190"/>
    </location>
</feature>
<dbReference type="CDD" id="cd12797">
    <property type="entry name" value="M23_peptidase"/>
    <property type="match status" value="1"/>
</dbReference>
<evidence type="ECO:0000313" key="5">
    <source>
        <dbReference type="Proteomes" id="UP000219494"/>
    </source>
</evidence>
<dbReference type="InterPro" id="IPR011055">
    <property type="entry name" value="Dup_hybrid_motif"/>
</dbReference>
<proteinExistence type="predicted"/>
<dbReference type="Pfam" id="PF01551">
    <property type="entry name" value="Peptidase_M23"/>
    <property type="match status" value="1"/>
</dbReference>
<feature type="domain" description="M23ase beta-sheet core" evidence="3">
    <location>
        <begin position="43"/>
        <end position="137"/>
    </location>
</feature>
<gene>
    <name evidence="4" type="ORF">SAMN06297144_0419</name>
</gene>
<evidence type="ECO:0000313" key="4">
    <source>
        <dbReference type="EMBL" id="SOB79185.1"/>
    </source>
</evidence>
<dbReference type="PANTHER" id="PTHR21666:SF289">
    <property type="entry name" value="L-ALA--D-GLU ENDOPEPTIDASE"/>
    <property type="match status" value="1"/>
</dbReference>
<dbReference type="PANTHER" id="PTHR21666">
    <property type="entry name" value="PEPTIDASE-RELATED"/>
    <property type="match status" value="1"/>
</dbReference>
<dbReference type="SUPFAM" id="SSF51261">
    <property type="entry name" value="Duplicated hybrid motif"/>
    <property type="match status" value="1"/>
</dbReference>
<dbReference type="EMBL" id="OBMI01000001">
    <property type="protein sequence ID" value="SOB79185.1"/>
    <property type="molecule type" value="Genomic_DNA"/>
</dbReference>
<keyword evidence="1 2" id="KW-0732">Signal</keyword>
<organism evidence="4 5">
    <name type="scientific">Sphingomonas guangdongensis</name>
    <dbReference type="NCBI Taxonomy" id="1141890"/>
    <lineage>
        <taxon>Bacteria</taxon>
        <taxon>Pseudomonadati</taxon>
        <taxon>Pseudomonadota</taxon>
        <taxon>Alphaproteobacteria</taxon>
        <taxon>Sphingomonadales</taxon>
        <taxon>Sphingomonadaceae</taxon>
        <taxon>Sphingomonas</taxon>
    </lineage>
</organism>
<dbReference type="Proteomes" id="UP000219494">
    <property type="component" value="Unassembled WGS sequence"/>
</dbReference>
<accession>A0A285QB59</accession>
<dbReference type="FunFam" id="2.70.70.10:FF:000006">
    <property type="entry name" value="M23 family peptidase"/>
    <property type="match status" value="1"/>
</dbReference>